<feature type="transmembrane region" description="Helical" evidence="1">
    <location>
        <begin position="183"/>
        <end position="202"/>
    </location>
</feature>
<dbReference type="OrthoDB" id="10387025at2759"/>
<feature type="transmembrane region" description="Helical" evidence="1">
    <location>
        <begin position="149"/>
        <end position="171"/>
    </location>
</feature>
<reference evidence="2 3" key="1">
    <citation type="submission" date="2019-05" db="EMBL/GenBank/DDBJ databases">
        <title>Sporisorium graminicola CBS 10092 draft sequencing and annotation.</title>
        <authorList>
            <person name="Solano-Gonzalez S."/>
            <person name="Caddick M.X."/>
            <person name="Darby A."/>
        </authorList>
    </citation>
    <scope>NUCLEOTIDE SEQUENCE [LARGE SCALE GENOMIC DNA]</scope>
    <source>
        <strain evidence="2 3">CBS 10092</strain>
    </source>
</reference>
<feature type="transmembrane region" description="Helical" evidence="1">
    <location>
        <begin position="317"/>
        <end position="339"/>
    </location>
</feature>
<evidence type="ECO:0000313" key="2">
    <source>
        <dbReference type="EMBL" id="TKY90283.1"/>
    </source>
</evidence>
<name>A0A4U7KZN4_9BASI</name>
<feature type="transmembrane region" description="Helical" evidence="1">
    <location>
        <begin position="282"/>
        <end position="305"/>
    </location>
</feature>
<organism evidence="2 3">
    <name type="scientific">Sporisorium graminicola</name>
    <dbReference type="NCBI Taxonomy" id="280036"/>
    <lineage>
        <taxon>Eukaryota</taxon>
        <taxon>Fungi</taxon>
        <taxon>Dikarya</taxon>
        <taxon>Basidiomycota</taxon>
        <taxon>Ustilaginomycotina</taxon>
        <taxon>Ustilaginomycetes</taxon>
        <taxon>Ustilaginales</taxon>
        <taxon>Ustilaginaceae</taxon>
        <taxon>Sporisorium</taxon>
    </lineage>
</organism>
<gene>
    <name evidence="2" type="ORF">EX895_000281</name>
</gene>
<feature type="transmembrane region" description="Helical" evidence="1">
    <location>
        <begin position="249"/>
        <end position="270"/>
    </location>
</feature>
<keyword evidence="1" id="KW-0472">Membrane</keyword>
<feature type="transmembrane region" description="Helical" evidence="1">
    <location>
        <begin position="214"/>
        <end position="237"/>
    </location>
</feature>
<feature type="transmembrane region" description="Helical" evidence="1">
    <location>
        <begin position="345"/>
        <end position="368"/>
    </location>
</feature>
<feature type="transmembrane region" description="Helical" evidence="1">
    <location>
        <begin position="115"/>
        <end position="137"/>
    </location>
</feature>
<dbReference type="KEGG" id="sgra:EX895_000281"/>
<dbReference type="AlphaFoldDB" id="A0A4U7KZN4"/>
<proteinExistence type="predicted"/>
<dbReference type="EMBL" id="SRRM01000002">
    <property type="protein sequence ID" value="TKY90283.1"/>
    <property type="molecule type" value="Genomic_DNA"/>
</dbReference>
<dbReference type="RefSeq" id="XP_029742268.1">
    <property type="nucleotide sequence ID" value="XM_029880882.1"/>
</dbReference>
<feature type="transmembrane region" description="Helical" evidence="1">
    <location>
        <begin position="21"/>
        <end position="39"/>
    </location>
</feature>
<accession>A0A4U7KZN4</accession>
<keyword evidence="1" id="KW-0812">Transmembrane</keyword>
<keyword evidence="3" id="KW-1185">Reference proteome</keyword>
<sequence>MLAKPSRATVESRGWLSLLRTMLWFSVLAYIPMSATYFLRSDPRKPRLQDFVLARLVSDTFAYGVGSGNDGHGEAYVETHATMLLHSLAGSIALALGLSQFSDSFRKAYPTVHRWFGYVYVTCGGTLVPLSAVNFLLRTGPLGTFSGPSFAFILWLLSGATALTAFLALQAAMQRKIERHRDLIALNFAFMCSAPLLRYAWIVLGNFWDETKEFINLISGVWASSFLLCSAIFYIRTRKGRPQHPRKPITAPTIVAVLASAVLGTLFLAAKIPATQWWRPVPLFWCTVPPLVVEQTAFLVLAIAATDDNSRAYWHTFILGLFTFPLWASVSFEICRYLLHGDSGTAWYSAVVGGWGVSGFFSFLVNVYSTSYLVDDRKHFSDAIKPKALL</sequence>
<keyword evidence="1" id="KW-1133">Transmembrane helix</keyword>
<evidence type="ECO:0000256" key="1">
    <source>
        <dbReference type="SAM" id="Phobius"/>
    </source>
</evidence>
<comment type="caution">
    <text evidence="2">The sequence shown here is derived from an EMBL/GenBank/DDBJ whole genome shotgun (WGS) entry which is preliminary data.</text>
</comment>
<protein>
    <recommendedName>
        <fullName evidence="4">DUF2306 domain-containing protein</fullName>
    </recommendedName>
</protein>
<evidence type="ECO:0008006" key="4">
    <source>
        <dbReference type="Google" id="ProtNLM"/>
    </source>
</evidence>
<dbReference type="Proteomes" id="UP000306050">
    <property type="component" value="Chromosome SGRAM_1"/>
</dbReference>
<dbReference type="Pfam" id="PF10067">
    <property type="entry name" value="DUF2306"/>
    <property type="match status" value="1"/>
</dbReference>
<dbReference type="InterPro" id="IPR018750">
    <property type="entry name" value="DUF2306_membrane"/>
</dbReference>
<dbReference type="GeneID" id="40723176"/>
<evidence type="ECO:0000313" key="3">
    <source>
        <dbReference type="Proteomes" id="UP000306050"/>
    </source>
</evidence>